<keyword evidence="4" id="KW-1185">Reference proteome</keyword>
<feature type="non-terminal residue" evidence="3">
    <location>
        <position position="846"/>
    </location>
</feature>
<evidence type="ECO:0000313" key="3">
    <source>
        <dbReference type="EMBL" id="MCH80720.1"/>
    </source>
</evidence>
<evidence type="ECO:0000313" key="4">
    <source>
        <dbReference type="Proteomes" id="UP000265520"/>
    </source>
</evidence>
<dbReference type="Proteomes" id="UP000265520">
    <property type="component" value="Unassembled WGS sequence"/>
</dbReference>
<dbReference type="InterPro" id="IPR025558">
    <property type="entry name" value="DUF4283"/>
</dbReference>
<organism evidence="3 4">
    <name type="scientific">Trifolium medium</name>
    <dbReference type="NCBI Taxonomy" id="97028"/>
    <lineage>
        <taxon>Eukaryota</taxon>
        <taxon>Viridiplantae</taxon>
        <taxon>Streptophyta</taxon>
        <taxon>Embryophyta</taxon>
        <taxon>Tracheophyta</taxon>
        <taxon>Spermatophyta</taxon>
        <taxon>Magnoliopsida</taxon>
        <taxon>eudicotyledons</taxon>
        <taxon>Gunneridae</taxon>
        <taxon>Pentapetalae</taxon>
        <taxon>rosids</taxon>
        <taxon>fabids</taxon>
        <taxon>Fabales</taxon>
        <taxon>Fabaceae</taxon>
        <taxon>Papilionoideae</taxon>
        <taxon>50 kb inversion clade</taxon>
        <taxon>NPAAA clade</taxon>
        <taxon>Hologalegina</taxon>
        <taxon>IRL clade</taxon>
        <taxon>Trifolieae</taxon>
        <taxon>Trifolium</taxon>
    </lineage>
</organism>
<dbReference type="Pfam" id="PF14111">
    <property type="entry name" value="DUF4283"/>
    <property type="match status" value="1"/>
</dbReference>
<accession>A0A392M0B3</accession>
<dbReference type="InterPro" id="IPR040256">
    <property type="entry name" value="At4g02000-like"/>
</dbReference>
<reference evidence="3 4" key="1">
    <citation type="journal article" date="2018" name="Front. Plant Sci.">
        <title>Red Clover (Trifolium pratense) and Zigzag Clover (T. medium) - A Picture of Genomic Similarities and Differences.</title>
        <authorList>
            <person name="Dluhosova J."/>
            <person name="Istvanek J."/>
            <person name="Nedelnik J."/>
            <person name="Repkova J."/>
        </authorList>
    </citation>
    <scope>NUCLEOTIDE SEQUENCE [LARGE SCALE GENOMIC DNA]</scope>
    <source>
        <strain evidence="4">cv. 10/8</strain>
        <tissue evidence="3">Leaf</tissue>
    </source>
</reference>
<sequence>MAKTPPIGTKSFTIPWSCLPPSDSPPIEKQSNPKTQKSFADAVNNVCDIPESQFPKPCIKGDRWAIPIPEDEYIAGIETCKHNLHARIIWPKGSTPLTVTALREKLKIIWKGLGRWGVMSLGKGFYEFTFSSLEDVRRVRSVASWNINPGLLKLFAWTKDFNPNLQQHSSAQVWVRIYGLSQEYWRPKILFAIVSSIGTPICTDGITNKPMFDRTFGHFARVLVDIDLTKDMRYKVLVERKGFAFFVELDYENLPDFCAHCKTVGHHVGTCRRLRTNDSENQNKDEPEKKKEVNNNSKRIEQGNETWKEKKRTVIDLEGSTSKGKTQDHLREDYEKQPVIASVHDGQVGVDVTKTIEAPVTVDAGSVDPSDYVNNEAPVIDNVVINIDADDINKDSDNVNNEEDDASSNASEFVDATQLIGQEEALSDHETSTPERVQKDMQFLHDSWANLAEKEDEENRVISDQIQQETNDRIVAAQVIDTNSSQLDEQGYQLVKVNSRSNRLPNLWCICSTLLNPSVVASEEQFVAFTLSDGLTSFAVASVYASTYFNTIIGVHEYRGSFSPARIPIEDFQVWTDTNNLVHLPTKGAFFTWANGRNGSAYTQKRLDRAIVNQLCWNTLVVGCPMFILSQKLKMLKDKLRIWNKDSFGNVQNMVRQAEIKLQVIQDRIDGSGHSELLMKMEKNAQMDLNNALNIEEMFWLEKSRVKWHLDGDRNTAYFHRMAKIKSTTKTINAIRDGDIVLTEPTEIANHIVNYYQNLFSSNNVLQENNLIEDVIPHLVDDQVNKMLISIPYPEEIRNAVFDLNKDSAPGPDGFGGFFYQTYWDIIQKDVCNAVMEFFNTGFLLP</sequence>
<name>A0A392M0B3_9FABA</name>
<gene>
    <name evidence="3" type="ORF">A2U01_0001493</name>
</gene>
<proteinExistence type="predicted"/>
<dbReference type="PANTHER" id="PTHR31286:SF176">
    <property type="entry name" value="DUF4283 DOMAIN PROTEIN"/>
    <property type="match status" value="1"/>
</dbReference>
<evidence type="ECO:0000256" key="1">
    <source>
        <dbReference type="SAM" id="MobiDB-lite"/>
    </source>
</evidence>
<feature type="region of interest" description="Disordered" evidence="1">
    <location>
        <begin position="392"/>
        <end position="411"/>
    </location>
</feature>
<feature type="region of interest" description="Disordered" evidence="1">
    <location>
        <begin position="277"/>
        <end position="307"/>
    </location>
</feature>
<protein>
    <submittedName>
        <fullName evidence="3">DUF4283 domain protein</fullName>
    </submittedName>
</protein>
<feature type="domain" description="DUF4283" evidence="2">
    <location>
        <begin position="98"/>
        <end position="164"/>
    </location>
</feature>
<dbReference type="PANTHER" id="PTHR31286">
    <property type="entry name" value="GLYCINE-RICH CELL WALL STRUCTURAL PROTEIN 1.8-LIKE"/>
    <property type="match status" value="1"/>
</dbReference>
<dbReference type="AlphaFoldDB" id="A0A392M0B3"/>
<comment type="caution">
    <text evidence="3">The sequence shown here is derived from an EMBL/GenBank/DDBJ whole genome shotgun (WGS) entry which is preliminary data.</text>
</comment>
<dbReference type="EMBL" id="LXQA010001402">
    <property type="protein sequence ID" value="MCH80720.1"/>
    <property type="molecule type" value="Genomic_DNA"/>
</dbReference>
<evidence type="ECO:0000259" key="2">
    <source>
        <dbReference type="Pfam" id="PF14111"/>
    </source>
</evidence>
<feature type="region of interest" description="Disordered" evidence="1">
    <location>
        <begin position="1"/>
        <end position="35"/>
    </location>
</feature>